<keyword evidence="2" id="KW-0328">Glycosyltransferase</keyword>
<dbReference type="InterPro" id="IPR029044">
    <property type="entry name" value="Nucleotide-diphossugar_trans"/>
</dbReference>
<keyword evidence="4" id="KW-1133">Transmembrane helix</keyword>
<dbReference type="CDD" id="cd06438">
    <property type="entry name" value="EpsO_like"/>
    <property type="match status" value="1"/>
</dbReference>
<feature type="transmembrane region" description="Helical" evidence="4">
    <location>
        <begin position="327"/>
        <end position="352"/>
    </location>
</feature>
<proteinExistence type="inferred from homology"/>
<dbReference type="Proteomes" id="UP000192940">
    <property type="component" value="Chromosome I"/>
</dbReference>
<evidence type="ECO:0000256" key="2">
    <source>
        <dbReference type="ARBA" id="ARBA00022676"/>
    </source>
</evidence>
<name>A0A1X7HEF9_9BACL</name>
<feature type="transmembrane region" description="Helical" evidence="4">
    <location>
        <begin position="391"/>
        <end position="413"/>
    </location>
</feature>
<evidence type="ECO:0000256" key="4">
    <source>
        <dbReference type="SAM" id="Phobius"/>
    </source>
</evidence>
<dbReference type="PANTHER" id="PTHR43630">
    <property type="entry name" value="POLY-BETA-1,6-N-ACETYL-D-GLUCOSAMINE SYNTHASE"/>
    <property type="match status" value="1"/>
</dbReference>
<dbReference type="Gene3D" id="3.90.550.10">
    <property type="entry name" value="Spore Coat Polysaccharide Biosynthesis Protein SpsA, Chain A"/>
    <property type="match status" value="1"/>
</dbReference>
<feature type="transmembrane region" description="Helical" evidence="4">
    <location>
        <begin position="364"/>
        <end position="384"/>
    </location>
</feature>
<reference evidence="5 6" key="1">
    <citation type="submission" date="2017-04" db="EMBL/GenBank/DDBJ databases">
        <authorList>
            <person name="Afonso C.L."/>
            <person name="Miller P.J."/>
            <person name="Scott M.A."/>
            <person name="Spackman E."/>
            <person name="Goraichik I."/>
            <person name="Dimitrov K.M."/>
            <person name="Suarez D.L."/>
            <person name="Swayne D.E."/>
        </authorList>
    </citation>
    <scope>NUCLEOTIDE SEQUENCE [LARGE SCALE GENOMIC DNA]</scope>
    <source>
        <strain evidence="5 6">N3/975</strain>
    </source>
</reference>
<protein>
    <submittedName>
        <fullName evidence="5">Glycosyltransferase, catalytic subunit of cellulose synthase and poly-beta-1,6-N-acetylglucosamine synthase</fullName>
    </submittedName>
</protein>
<keyword evidence="3 5" id="KW-0808">Transferase</keyword>
<feature type="transmembrane region" description="Helical" evidence="4">
    <location>
        <begin position="28"/>
        <end position="47"/>
    </location>
</feature>
<comment type="similarity">
    <text evidence="1">Belongs to the glycosyltransferase 2 family.</text>
</comment>
<dbReference type="AlphaFoldDB" id="A0A1X7HEF9"/>
<organism evidence="5 6">
    <name type="scientific">Paenibacillus uliginis N3/975</name>
    <dbReference type="NCBI Taxonomy" id="1313296"/>
    <lineage>
        <taxon>Bacteria</taxon>
        <taxon>Bacillati</taxon>
        <taxon>Bacillota</taxon>
        <taxon>Bacilli</taxon>
        <taxon>Bacillales</taxon>
        <taxon>Paenibacillaceae</taxon>
        <taxon>Paenibacillus</taxon>
    </lineage>
</organism>
<gene>
    <name evidence="5" type="ORF">SAMN05661091_2776</name>
</gene>
<dbReference type="PANTHER" id="PTHR43630:SF1">
    <property type="entry name" value="POLY-BETA-1,6-N-ACETYL-D-GLUCOSAMINE SYNTHASE"/>
    <property type="match status" value="1"/>
</dbReference>
<dbReference type="SUPFAM" id="SSF53448">
    <property type="entry name" value="Nucleotide-diphospho-sugar transferases"/>
    <property type="match status" value="1"/>
</dbReference>
<accession>A0A1X7HEF9</accession>
<dbReference type="EMBL" id="LT840184">
    <property type="protein sequence ID" value="SMF84943.1"/>
    <property type="molecule type" value="Genomic_DNA"/>
</dbReference>
<dbReference type="RefSeq" id="WP_208919731.1">
    <property type="nucleotide sequence ID" value="NZ_LT840184.1"/>
</dbReference>
<evidence type="ECO:0000256" key="3">
    <source>
        <dbReference type="ARBA" id="ARBA00022679"/>
    </source>
</evidence>
<keyword evidence="6" id="KW-1185">Reference proteome</keyword>
<evidence type="ECO:0000256" key="1">
    <source>
        <dbReference type="ARBA" id="ARBA00006739"/>
    </source>
</evidence>
<dbReference type="Pfam" id="PF13641">
    <property type="entry name" value="Glyco_tranf_2_3"/>
    <property type="match status" value="1"/>
</dbReference>
<evidence type="ECO:0000313" key="5">
    <source>
        <dbReference type="EMBL" id="SMF84943.1"/>
    </source>
</evidence>
<keyword evidence="4" id="KW-0472">Membrane</keyword>
<evidence type="ECO:0000313" key="6">
    <source>
        <dbReference type="Proteomes" id="UP000192940"/>
    </source>
</evidence>
<dbReference type="STRING" id="1313296.SAMN05661091_2776"/>
<dbReference type="GO" id="GO:0016757">
    <property type="term" value="F:glycosyltransferase activity"/>
    <property type="evidence" value="ECO:0007669"/>
    <property type="project" value="UniProtKB-KW"/>
</dbReference>
<keyword evidence="4" id="KW-0812">Transmembrane</keyword>
<sequence>MKAIVSGVALLVSIYIIAQFNLTNSLLISVLIISQLVTLFFTAYQTIISTLGMLWKRGTGYLNNTVGRRYALVVCAHNEEQVVGDIVNNLQQLDYPRELYDIYVIADNCSDNTARIVRDLGAIAMERHDKTKVGKGYGIEWFLDKLWGLEDEGKHYDAVAIFDADNLVTTNFLKQVNAKMDADHEVIQVYIDSKNPNDTWITRSYAFSYWATSRIYQLARENIGFSAQLGGTGMVFSASVLKEMGWEAKSLTEDLEFTVKYHLERNKRVAWLHTAKIYDEKPLKFKQSFAQRIRWMKGHFDCAFRYFKPLVKNIVKGKGSRLASLDILIYLIQPTKIVLATSGFGFFFLSLFDPLPNYIQKYVLNVWWAILIPYYALPFIGLVLEKQGKRAWWFIQTYLFSLSWIPIVVYSFFRRNEKTWNPTQHTRSMSIEEVFKEVR</sequence>